<evidence type="ECO:0000256" key="6">
    <source>
        <dbReference type="ARBA" id="ARBA00022989"/>
    </source>
</evidence>
<evidence type="ECO:0000256" key="8">
    <source>
        <dbReference type="ARBA" id="ARBA00023136"/>
    </source>
</evidence>
<dbReference type="Pfam" id="PF02096">
    <property type="entry name" value="60KD_IMP"/>
    <property type="match status" value="1"/>
</dbReference>
<dbReference type="GO" id="GO:0032977">
    <property type="term" value="F:membrane insertase activity"/>
    <property type="evidence" value="ECO:0007669"/>
    <property type="project" value="InterPro"/>
</dbReference>
<dbReference type="PANTHER" id="PTHR12428:SF66">
    <property type="entry name" value="MITOCHONDRIAL INNER MEMBRANE PROTEIN OXA1L"/>
    <property type="match status" value="1"/>
</dbReference>
<dbReference type="Proteomes" id="UP000262825">
    <property type="component" value="Unassembled WGS sequence"/>
</dbReference>
<accession>A0A376B7I3</accession>
<keyword evidence="4" id="KW-0999">Mitochondrion inner membrane</keyword>
<evidence type="ECO:0000256" key="4">
    <source>
        <dbReference type="ARBA" id="ARBA00022792"/>
    </source>
</evidence>
<keyword evidence="7" id="KW-0496">Mitochondrion</keyword>
<dbReference type="EMBL" id="UFAJ01000406">
    <property type="protein sequence ID" value="SSD60628.1"/>
    <property type="molecule type" value="Genomic_DNA"/>
</dbReference>
<dbReference type="VEuPathDB" id="FungiDB:SCODWIG_02389"/>
<evidence type="ECO:0000256" key="11">
    <source>
        <dbReference type="SAM" id="Phobius"/>
    </source>
</evidence>
<feature type="domain" description="Membrane insertase YidC/Oxa/ALB C-terminal" evidence="12">
    <location>
        <begin position="147"/>
        <end position="336"/>
    </location>
</feature>
<keyword evidence="14" id="KW-1185">Reference proteome</keyword>
<feature type="transmembrane region" description="Helical" evidence="11">
    <location>
        <begin position="317"/>
        <end position="335"/>
    </location>
</feature>
<dbReference type="GO" id="GO:0032979">
    <property type="term" value="P:protein insertion into mitochondrial inner membrane from matrix"/>
    <property type="evidence" value="ECO:0007669"/>
    <property type="project" value="TreeGrafter"/>
</dbReference>
<keyword evidence="8 11" id="KW-0472">Membrane</keyword>
<evidence type="ECO:0000256" key="2">
    <source>
        <dbReference type="ARBA" id="ARBA00009877"/>
    </source>
</evidence>
<dbReference type="InterPro" id="IPR028055">
    <property type="entry name" value="YidC/Oxa/ALB_C"/>
</dbReference>
<keyword evidence="3 9" id="KW-0812">Transmembrane</keyword>
<feature type="compositionally biased region" description="Basic and acidic residues" evidence="10">
    <location>
        <begin position="377"/>
        <end position="402"/>
    </location>
</feature>
<evidence type="ECO:0000256" key="7">
    <source>
        <dbReference type="ARBA" id="ARBA00023128"/>
    </source>
</evidence>
<keyword evidence="6 11" id="KW-1133">Transmembrane helix</keyword>
<evidence type="ECO:0000256" key="1">
    <source>
        <dbReference type="ARBA" id="ARBA00004448"/>
    </source>
</evidence>
<organism evidence="13 14">
    <name type="scientific">Saccharomycodes ludwigii</name>
    <dbReference type="NCBI Taxonomy" id="36035"/>
    <lineage>
        <taxon>Eukaryota</taxon>
        <taxon>Fungi</taxon>
        <taxon>Dikarya</taxon>
        <taxon>Ascomycota</taxon>
        <taxon>Saccharomycotina</taxon>
        <taxon>Saccharomycetes</taxon>
        <taxon>Saccharomycodales</taxon>
        <taxon>Saccharomycodaceae</taxon>
        <taxon>Saccharomycodes</taxon>
    </lineage>
</organism>
<comment type="similarity">
    <text evidence="2 9">Belongs to the OXA1/ALB3/YidC family.</text>
</comment>
<dbReference type="CDD" id="cd20069">
    <property type="entry name" value="5TM_Oxa1-like"/>
    <property type="match status" value="1"/>
</dbReference>
<evidence type="ECO:0000256" key="3">
    <source>
        <dbReference type="ARBA" id="ARBA00022692"/>
    </source>
</evidence>
<reference evidence="14" key="1">
    <citation type="submission" date="2018-06" db="EMBL/GenBank/DDBJ databases">
        <authorList>
            <person name="Guldener U."/>
        </authorList>
    </citation>
    <scope>NUCLEOTIDE SEQUENCE [LARGE SCALE GENOMIC DNA]</scope>
    <source>
        <strain evidence="14">UTAD17</strain>
    </source>
</reference>
<gene>
    <name evidence="13" type="ORF">SCODWIG_02389</name>
</gene>
<evidence type="ECO:0000313" key="13">
    <source>
        <dbReference type="EMBL" id="SSD60628.1"/>
    </source>
</evidence>
<keyword evidence="5" id="KW-0809">Transit peptide</keyword>
<dbReference type="InterPro" id="IPR001708">
    <property type="entry name" value="YidC/ALB3/OXA1/COX18"/>
</dbReference>
<dbReference type="GO" id="GO:0005743">
    <property type="term" value="C:mitochondrial inner membrane"/>
    <property type="evidence" value="ECO:0007669"/>
    <property type="project" value="UniProtKB-SubCell"/>
</dbReference>
<name>A0A376B7I3_9ASCO</name>
<sequence length="417" mass="46375">MFRSTLLRTSKQTLLFSTKIRTPTSFAHIKSAAFPLQSLKNNDYNLAIIPFKRFNSTSSSSSAITKETASEITTQLPSFSESVTDSIASAAASPVSGNLGDVITTVGEASSHIGYLSSIGMANNWYWPPDLLQHLMEYVHVYLGLPWWGTIVVTAITVRVLLFPLYVKSSDTTAKNSQIKPQLDKINKELFNSSDMIESQKIALKRKKLLQENGIKMRWLAAPMIQVPVAIGFFSGLRQMCNYPVDGFTNQGLAWFTDLSAADPYLGLQVITASVFIGFTRLGGETGAQQFSPQLKKVFTILPLLSIPATMNLGAGVVLYFAVNGFFSVLQSLVLRNEWCRKKLGISKIVIHNNTGGDADEKKSILQSFKDNINKAKEQAEKRAEMKNKEIEKQEKFKEKRASSQIKIIRRSDLKKK</sequence>
<protein>
    <submittedName>
        <fullName evidence="13">Related to Mitochondrial inner membrane protein OXA1</fullName>
    </submittedName>
</protein>
<evidence type="ECO:0000256" key="10">
    <source>
        <dbReference type="SAM" id="MobiDB-lite"/>
    </source>
</evidence>
<feature type="region of interest" description="Disordered" evidence="10">
    <location>
        <begin position="377"/>
        <end position="404"/>
    </location>
</feature>
<feature type="transmembrane region" description="Helical" evidence="11">
    <location>
        <begin position="217"/>
        <end position="237"/>
    </location>
</feature>
<dbReference type="PANTHER" id="PTHR12428">
    <property type="entry name" value="OXA1"/>
    <property type="match status" value="1"/>
</dbReference>
<dbReference type="AlphaFoldDB" id="A0A376B7I3"/>
<evidence type="ECO:0000256" key="5">
    <source>
        <dbReference type="ARBA" id="ARBA00022946"/>
    </source>
</evidence>
<evidence type="ECO:0000259" key="12">
    <source>
        <dbReference type="Pfam" id="PF02096"/>
    </source>
</evidence>
<evidence type="ECO:0000313" key="14">
    <source>
        <dbReference type="Proteomes" id="UP000262825"/>
    </source>
</evidence>
<evidence type="ECO:0000256" key="9">
    <source>
        <dbReference type="RuleBase" id="RU003945"/>
    </source>
</evidence>
<comment type="subcellular location">
    <subcellularLocation>
        <location evidence="9">Membrane</location>
        <topology evidence="9">Multi-pass membrane protein</topology>
    </subcellularLocation>
    <subcellularLocation>
        <location evidence="1">Mitochondrion inner membrane</location>
        <topology evidence="1">Multi-pass membrane protein</topology>
    </subcellularLocation>
</comment>
<proteinExistence type="inferred from homology"/>
<dbReference type="OrthoDB" id="2148490at2759"/>
<feature type="transmembrane region" description="Helical" evidence="11">
    <location>
        <begin position="145"/>
        <end position="167"/>
    </location>
</feature>